<evidence type="ECO:0000256" key="13">
    <source>
        <dbReference type="ARBA" id="ARBA00022989"/>
    </source>
</evidence>
<evidence type="ECO:0000256" key="5">
    <source>
        <dbReference type="ARBA" id="ARBA00022614"/>
    </source>
</evidence>
<keyword evidence="13" id="KW-1133">Transmembrane helix</keyword>
<dbReference type="InterPro" id="IPR051420">
    <property type="entry name" value="Ser_Thr_Kinases_DiverseReg"/>
</dbReference>
<keyword evidence="23" id="KW-1185">Reference proteome</keyword>
<comment type="subcellular location">
    <subcellularLocation>
        <location evidence="1">Membrane</location>
        <topology evidence="1">Single-pass type I membrane protein</topology>
    </subcellularLocation>
</comment>
<keyword evidence="4" id="KW-0597">Phosphoprotein</keyword>
<evidence type="ECO:0000313" key="22">
    <source>
        <dbReference type="EMBL" id="KAL3513922.1"/>
    </source>
</evidence>
<evidence type="ECO:0000256" key="1">
    <source>
        <dbReference type="ARBA" id="ARBA00004479"/>
    </source>
</evidence>
<dbReference type="AlphaFoldDB" id="A0ABD2Z6B0"/>
<dbReference type="PANTHER" id="PTHR48005:SF70">
    <property type="entry name" value="MDIS1-INTERACTING RECEPTOR LIKE KINASE 2-LIKE"/>
    <property type="match status" value="1"/>
</dbReference>
<dbReference type="InterPro" id="IPR011009">
    <property type="entry name" value="Kinase-like_dom_sf"/>
</dbReference>
<dbReference type="Pfam" id="PF00069">
    <property type="entry name" value="Pkinase"/>
    <property type="match status" value="1"/>
</dbReference>
<keyword evidence="12 19" id="KW-0067">ATP-binding</keyword>
<evidence type="ECO:0000256" key="11">
    <source>
        <dbReference type="ARBA" id="ARBA00022777"/>
    </source>
</evidence>
<dbReference type="GO" id="GO:0004674">
    <property type="term" value="F:protein serine/threonine kinase activity"/>
    <property type="evidence" value="ECO:0007669"/>
    <property type="project" value="UniProtKB-KW"/>
</dbReference>
<keyword evidence="6" id="KW-0808">Transferase</keyword>
<keyword evidence="7" id="KW-0812">Transmembrane</keyword>
<comment type="caution">
    <text evidence="22">The sequence shown here is derived from an EMBL/GenBank/DDBJ whole genome shotgun (WGS) entry which is preliminary data.</text>
</comment>
<keyword evidence="11" id="KW-0418">Kinase</keyword>
<keyword evidence="5" id="KW-0433">Leucine-rich repeat</keyword>
<feature type="domain" description="Protein kinase" evidence="21">
    <location>
        <begin position="57"/>
        <end position="208"/>
    </location>
</feature>
<dbReference type="SMART" id="SM00220">
    <property type="entry name" value="S_TKc"/>
    <property type="match status" value="1"/>
</dbReference>
<evidence type="ECO:0000313" key="23">
    <source>
        <dbReference type="Proteomes" id="UP001630127"/>
    </source>
</evidence>
<evidence type="ECO:0000256" key="17">
    <source>
        <dbReference type="ARBA" id="ARBA00047899"/>
    </source>
</evidence>
<evidence type="ECO:0000256" key="10">
    <source>
        <dbReference type="ARBA" id="ARBA00022741"/>
    </source>
</evidence>
<dbReference type="PROSITE" id="PS50011">
    <property type="entry name" value="PROTEIN_KINASE_DOM"/>
    <property type="match status" value="1"/>
</dbReference>
<evidence type="ECO:0000256" key="16">
    <source>
        <dbReference type="ARBA" id="ARBA00023180"/>
    </source>
</evidence>
<evidence type="ECO:0000256" key="7">
    <source>
        <dbReference type="ARBA" id="ARBA00022692"/>
    </source>
</evidence>
<protein>
    <recommendedName>
        <fullName evidence="2">non-specific serine/threonine protein kinase</fullName>
        <ecNumber evidence="2">2.7.11.1</ecNumber>
    </recommendedName>
</protein>
<keyword evidence="9" id="KW-0677">Repeat</keyword>
<proteinExistence type="predicted"/>
<comment type="catalytic activity">
    <reaction evidence="17">
        <text>L-threonyl-[protein] + ATP = O-phospho-L-threonyl-[protein] + ADP + H(+)</text>
        <dbReference type="Rhea" id="RHEA:46608"/>
        <dbReference type="Rhea" id="RHEA-COMP:11060"/>
        <dbReference type="Rhea" id="RHEA-COMP:11605"/>
        <dbReference type="ChEBI" id="CHEBI:15378"/>
        <dbReference type="ChEBI" id="CHEBI:30013"/>
        <dbReference type="ChEBI" id="CHEBI:30616"/>
        <dbReference type="ChEBI" id="CHEBI:61977"/>
        <dbReference type="ChEBI" id="CHEBI:456216"/>
        <dbReference type="EC" id="2.7.11.1"/>
    </reaction>
</comment>
<dbReference type="InterPro" id="IPR000719">
    <property type="entry name" value="Prot_kinase_dom"/>
</dbReference>
<evidence type="ECO:0000259" key="21">
    <source>
        <dbReference type="PROSITE" id="PS50011"/>
    </source>
</evidence>
<evidence type="ECO:0000256" key="15">
    <source>
        <dbReference type="ARBA" id="ARBA00023170"/>
    </source>
</evidence>
<dbReference type="SUPFAM" id="SSF56112">
    <property type="entry name" value="Protein kinase-like (PK-like)"/>
    <property type="match status" value="1"/>
</dbReference>
<name>A0ABD2Z6B0_9GENT</name>
<dbReference type="EC" id="2.7.11.1" evidence="2"/>
<accession>A0ABD2Z6B0</accession>
<keyword evidence="14" id="KW-0472">Membrane</keyword>
<evidence type="ECO:0000256" key="9">
    <source>
        <dbReference type="ARBA" id="ARBA00022737"/>
    </source>
</evidence>
<evidence type="ECO:0000256" key="12">
    <source>
        <dbReference type="ARBA" id="ARBA00022840"/>
    </source>
</evidence>
<organism evidence="22 23">
    <name type="scientific">Cinchona calisaya</name>
    <dbReference type="NCBI Taxonomy" id="153742"/>
    <lineage>
        <taxon>Eukaryota</taxon>
        <taxon>Viridiplantae</taxon>
        <taxon>Streptophyta</taxon>
        <taxon>Embryophyta</taxon>
        <taxon>Tracheophyta</taxon>
        <taxon>Spermatophyta</taxon>
        <taxon>Magnoliopsida</taxon>
        <taxon>eudicotyledons</taxon>
        <taxon>Gunneridae</taxon>
        <taxon>Pentapetalae</taxon>
        <taxon>asterids</taxon>
        <taxon>lamiids</taxon>
        <taxon>Gentianales</taxon>
        <taxon>Rubiaceae</taxon>
        <taxon>Cinchonoideae</taxon>
        <taxon>Cinchoneae</taxon>
        <taxon>Cinchona</taxon>
    </lineage>
</organism>
<dbReference type="Proteomes" id="UP001630127">
    <property type="component" value="Unassembled WGS sequence"/>
</dbReference>
<sequence>MLGGIIFLTISLLFISLTCQRNSRIESRSQQNGDLLAIWSFDGKMVYEEIIKATKDFNPIHCIGIGGNGSVFMAKMPNGQVFAVKKLQTPQAIGLSNSTEGFRNETRSLIELKHRNIVKLYGFCSHALHSFLVLSMTELAYTMKVNEKYYVYSFGVLALEVKMGKHPSDFMSYILSTSSSSTPKILDHKMLKDVLDKRISSPSLEVVE</sequence>
<evidence type="ECO:0000256" key="3">
    <source>
        <dbReference type="ARBA" id="ARBA00022527"/>
    </source>
</evidence>
<dbReference type="GO" id="GO:0005524">
    <property type="term" value="F:ATP binding"/>
    <property type="evidence" value="ECO:0007669"/>
    <property type="project" value="UniProtKB-UniRule"/>
</dbReference>
<reference evidence="22 23" key="1">
    <citation type="submission" date="2024-11" db="EMBL/GenBank/DDBJ databases">
        <title>A near-complete genome assembly of Cinchona calisaya.</title>
        <authorList>
            <person name="Lian D.C."/>
            <person name="Zhao X.W."/>
            <person name="Wei L."/>
        </authorList>
    </citation>
    <scope>NUCLEOTIDE SEQUENCE [LARGE SCALE GENOMIC DNA]</scope>
    <source>
        <tissue evidence="22">Nenye</tissue>
    </source>
</reference>
<dbReference type="GO" id="GO:0016020">
    <property type="term" value="C:membrane"/>
    <property type="evidence" value="ECO:0007669"/>
    <property type="project" value="UniProtKB-SubCell"/>
</dbReference>
<evidence type="ECO:0000256" key="8">
    <source>
        <dbReference type="ARBA" id="ARBA00022729"/>
    </source>
</evidence>
<keyword evidence="15" id="KW-0675">Receptor</keyword>
<evidence type="ECO:0000256" key="19">
    <source>
        <dbReference type="PROSITE-ProRule" id="PRU10141"/>
    </source>
</evidence>
<keyword evidence="8 20" id="KW-0732">Signal</keyword>
<keyword evidence="3" id="KW-0723">Serine/threonine-protein kinase</keyword>
<dbReference type="PANTHER" id="PTHR48005">
    <property type="entry name" value="LEUCINE RICH REPEAT KINASE 2"/>
    <property type="match status" value="1"/>
</dbReference>
<feature type="binding site" evidence="19">
    <location>
        <position position="86"/>
    </location>
    <ligand>
        <name>ATP</name>
        <dbReference type="ChEBI" id="CHEBI:30616"/>
    </ligand>
</feature>
<feature type="chain" id="PRO_5044810689" description="non-specific serine/threonine protein kinase" evidence="20">
    <location>
        <begin position="21"/>
        <end position="208"/>
    </location>
</feature>
<keyword evidence="16" id="KW-0325">Glycoprotein</keyword>
<keyword evidence="10 19" id="KW-0547">Nucleotide-binding</keyword>
<dbReference type="InterPro" id="IPR017441">
    <property type="entry name" value="Protein_kinase_ATP_BS"/>
</dbReference>
<evidence type="ECO:0000256" key="2">
    <source>
        <dbReference type="ARBA" id="ARBA00012513"/>
    </source>
</evidence>
<evidence type="ECO:0000256" key="6">
    <source>
        <dbReference type="ARBA" id="ARBA00022679"/>
    </source>
</evidence>
<comment type="catalytic activity">
    <reaction evidence="18">
        <text>L-seryl-[protein] + ATP = O-phospho-L-seryl-[protein] + ADP + H(+)</text>
        <dbReference type="Rhea" id="RHEA:17989"/>
        <dbReference type="Rhea" id="RHEA-COMP:9863"/>
        <dbReference type="Rhea" id="RHEA-COMP:11604"/>
        <dbReference type="ChEBI" id="CHEBI:15378"/>
        <dbReference type="ChEBI" id="CHEBI:29999"/>
        <dbReference type="ChEBI" id="CHEBI:30616"/>
        <dbReference type="ChEBI" id="CHEBI:83421"/>
        <dbReference type="ChEBI" id="CHEBI:456216"/>
        <dbReference type="EC" id="2.7.11.1"/>
    </reaction>
</comment>
<feature type="signal peptide" evidence="20">
    <location>
        <begin position="1"/>
        <end position="20"/>
    </location>
</feature>
<dbReference type="Gene3D" id="3.30.200.20">
    <property type="entry name" value="Phosphorylase Kinase, domain 1"/>
    <property type="match status" value="1"/>
</dbReference>
<gene>
    <name evidence="22" type="ORF">ACH5RR_026639</name>
</gene>
<evidence type="ECO:0000256" key="4">
    <source>
        <dbReference type="ARBA" id="ARBA00022553"/>
    </source>
</evidence>
<dbReference type="EMBL" id="JBJUIK010000011">
    <property type="protein sequence ID" value="KAL3513922.1"/>
    <property type="molecule type" value="Genomic_DNA"/>
</dbReference>
<evidence type="ECO:0000256" key="14">
    <source>
        <dbReference type="ARBA" id="ARBA00023136"/>
    </source>
</evidence>
<dbReference type="PROSITE" id="PS00107">
    <property type="entry name" value="PROTEIN_KINASE_ATP"/>
    <property type="match status" value="1"/>
</dbReference>
<dbReference type="FunFam" id="3.30.200.20:FF:000309">
    <property type="entry name" value="Leucine-rich repeat receptor protein kinase MSP1"/>
    <property type="match status" value="1"/>
</dbReference>
<evidence type="ECO:0000256" key="20">
    <source>
        <dbReference type="SAM" id="SignalP"/>
    </source>
</evidence>
<evidence type="ECO:0000256" key="18">
    <source>
        <dbReference type="ARBA" id="ARBA00048679"/>
    </source>
</evidence>